<dbReference type="PANTHER" id="PTHR33204:SF37">
    <property type="entry name" value="HTH-TYPE TRANSCRIPTIONAL REGULATOR YODB"/>
    <property type="match status" value="1"/>
</dbReference>
<evidence type="ECO:0000256" key="3">
    <source>
        <dbReference type="ARBA" id="ARBA00023163"/>
    </source>
</evidence>
<dbReference type="PROSITE" id="PS51118">
    <property type="entry name" value="HTH_HXLR"/>
    <property type="match status" value="1"/>
</dbReference>
<sequence length="278" mass="29963">MTTTGLSPDTDTDVARVTEALGMITPRWNVRILLALSGRTQRYAELADKLPWLQSGQLHPKVRSLTDAGLLERAEHSPRHVTYGLTERGTDLLPVLPLIAKWADRFLEKPDTPTSAIENIEDSLALLTPRHATAILWVLKSRQETSARGLASIVIPDGYWTSIYPPLRQLVDDALVTTAGAGQPYRLSEAGDGLGGVFGAVSAWAAGRPLTQASQHPVWGHRDHAVRTGPQTQAAHPRSALATTAPARSAHHPAWQNLFSHTAPSHPKTALTAGGPGR</sequence>
<dbReference type="InterPro" id="IPR036388">
    <property type="entry name" value="WH-like_DNA-bd_sf"/>
</dbReference>
<keyword evidence="2" id="KW-0238">DNA-binding</keyword>
<dbReference type="Gene3D" id="1.10.10.10">
    <property type="entry name" value="Winged helix-like DNA-binding domain superfamily/Winged helix DNA-binding domain"/>
    <property type="match status" value="1"/>
</dbReference>
<dbReference type="SUPFAM" id="SSF46785">
    <property type="entry name" value="Winged helix' DNA-binding domain"/>
    <property type="match status" value="2"/>
</dbReference>
<feature type="region of interest" description="Disordered" evidence="4">
    <location>
        <begin position="259"/>
        <end position="278"/>
    </location>
</feature>
<evidence type="ECO:0000313" key="7">
    <source>
        <dbReference type="Proteomes" id="UP001596200"/>
    </source>
</evidence>
<evidence type="ECO:0000256" key="1">
    <source>
        <dbReference type="ARBA" id="ARBA00023015"/>
    </source>
</evidence>
<dbReference type="Pfam" id="PF01638">
    <property type="entry name" value="HxlR"/>
    <property type="match status" value="1"/>
</dbReference>
<evidence type="ECO:0000259" key="5">
    <source>
        <dbReference type="PROSITE" id="PS51118"/>
    </source>
</evidence>
<dbReference type="PANTHER" id="PTHR33204">
    <property type="entry name" value="TRANSCRIPTIONAL REGULATOR, MARR FAMILY"/>
    <property type="match status" value="1"/>
</dbReference>
<dbReference type="RefSeq" id="WP_344514826.1">
    <property type="nucleotide sequence ID" value="NZ_BAAATU010000031.1"/>
</dbReference>
<accession>A0ABW1GI42</accession>
<keyword evidence="3" id="KW-0804">Transcription</keyword>
<dbReference type="Proteomes" id="UP001596200">
    <property type="component" value="Unassembled WGS sequence"/>
</dbReference>
<proteinExistence type="predicted"/>
<name>A0ABW1GI42_9ACTN</name>
<evidence type="ECO:0000256" key="4">
    <source>
        <dbReference type="SAM" id="MobiDB-lite"/>
    </source>
</evidence>
<evidence type="ECO:0000313" key="6">
    <source>
        <dbReference type="EMBL" id="MFC5914454.1"/>
    </source>
</evidence>
<feature type="region of interest" description="Disordered" evidence="4">
    <location>
        <begin position="228"/>
        <end position="250"/>
    </location>
</feature>
<dbReference type="InterPro" id="IPR002577">
    <property type="entry name" value="HTH_HxlR"/>
</dbReference>
<reference evidence="7" key="1">
    <citation type="journal article" date="2019" name="Int. J. Syst. Evol. Microbiol.">
        <title>The Global Catalogue of Microorganisms (GCM) 10K type strain sequencing project: providing services to taxonomists for standard genome sequencing and annotation.</title>
        <authorList>
            <consortium name="The Broad Institute Genomics Platform"/>
            <consortium name="The Broad Institute Genome Sequencing Center for Infectious Disease"/>
            <person name="Wu L."/>
            <person name="Ma J."/>
        </authorList>
    </citation>
    <scope>NUCLEOTIDE SEQUENCE [LARGE SCALE GENOMIC DNA]</scope>
    <source>
        <strain evidence="7">JCM 4147</strain>
    </source>
</reference>
<dbReference type="InterPro" id="IPR036390">
    <property type="entry name" value="WH_DNA-bd_sf"/>
</dbReference>
<protein>
    <submittedName>
        <fullName evidence="6">Winged helix-turn-helix transcriptional regulator</fullName>
    </submittedName>
</protein>
<keyword evidence="1" id="KW-0805">Transcription regulation</keyword>
<comment type="caution">
    <text evidence="6">The sequence shown here is derived from an EMBL/GenBank/DDBJ whole genome shotgun (WGS) entry which is preliminary data.</text>
</comment>
<gene>
    <name evidence="6" type="ORF">ACFP1B_13580</name>
</gene>
<dbReference type="EMBL" id="JBHSPU010000013">
    <property type="protein sequence ID" value="MFC5914454.1"/>
    <property type="molecule type" value="Genomic_DNA"/>
</dbReference>
<keyword evidence="7" id="KW-1185">Reference proteome</keyword>
<organism evidence="6 7">
    <name type="scientific">Streptomyces pulveraceus</name>
    <dbReference type="NCBI Taxonomy" id="68258"/>
    <lineage>
        <taxon>Bacteria</taxon>
        <taxon>Bacillati</taxon>
        <taxon>Actinomycetota</taxon>
        <taxon>Actinomycetes</taxon>
        <taxon>Kitasatosporales</taxon>
        <taxon>Streptomycetaceae</taxon>
        <taxon>Streptomyces</taxon>
    </lineage>
</organism>
<feature type="domain" description="HTH hxlR-type" evidence="5">
    <location>
        <begin position="7"/>
        <end position="111"/>
    </location>
</feature>
<evidence type="ECO:0000256" key="2">
    <source>
        <dbReference type="ARBA" id="ARBA00023125"/>
    </source>
</evidence>